<evidence type="ECO:0000313" key="3">
    <source>
        <dbReference type="EMBL" id="KAG8463559.1"/>
    </source>
</evidence>
<evidence type="ECO:0000256" key="1">
    <source>
        <dbReference type="SAM" id="MobiDB-lite"/>
    </source>
</evidence>
<organism evidence="3 4">
    <name type="scientific">Diacronema lutheri</name>
    <name type="common">Unicellular marine alga</name>
    <name type="synonym">Monochrysis lutheri</name>
    <dbReference type="NCBI Taxonomy" id="2081491"/>
    <lineage>
        <taxon>Eukaryota</taxon>
        <taxon>Haptista</taxon>
        <taxon>Haptophyta</taxon>
        <taxon>Pavlovophyceae</taxon>
        <taxon>Pavlovales</taxon>
        <taxon>Pavlovaceae</taxon>
        <taxon>Diacronema</taxon>
    </lineage>
</organism>
<accession>A0A8J5XFD8</accession>
<dbReference type="PANTHER" id="PTHR31126:SF1">
    <property type="entry name" value="TYROSINE SPECIFIC PROTEIN PHOSPHATASES DOMAIN-CONTAINING PROTEIN"/>
    <property type="match status" value="1"/>
</dbReference>
<gene>
    <name evidence="3" type="ORF">KFE25_003832</name>
</gene>
<dbReference type="SUPFAM" id="SSF52799">
    <property type="entry name" value="(Phosphotyrosine protein) phosphatases II"/>
    <property type="match status" value="1"/>
</dbReference>
<protein>
    <recommendedName>
        <fullName evidence="2">Tyrosine specific protein phosphatases domain-containing protein</fullName>
    </recommendedName>
</protein>
<dbReference type="PROSITE" id="PS00383">
    <property type="entry name" value="TYR_PHOSPHATASE_1"/>
    <property type="match status" value="1"/>
</dbReference>
<reference evidence="3" key="1">
    <citation type="submission" date="2021-05" db="EMBL/GenBank/DDBJ databases">
        <title>The genome of the haptophyte Pavlova lutheri (Diacronema luteri, Pavlovales) - a model for lipid biosynthesis in eukaryotic algae.</title>
        <authorList>
            <person name="Hulatt C.J."/>
            <person name="Posewitz M.C."/>
        </authorList>
    </citation>
    <scope>NUCLEOTIDE SEQUENCE</scope>
    <source>
        <strain evidence="3">NIVA-4/92</strain>
    </source>
</reference>
<dbReference type="InterPro" id="IPR029021">
    <property type="entry name" value="Prot-tyrosine_phosphatase-like"/>
</dbReference>
<dbReference type="GO" id="GO:0004721">
    <property type="term" value="F:phosphoprotein phosphatase activity"/>
    <property type="evidence" value="ECO:0007669"/>
    <property type="project" value="InterPro"/>
</dbReference>
<feature type="domain" description="Tyrosine specific protein phosphatases" evidence="2">
    <location>
        <begin position="173"/>
        <end position="213"/>
    </location>
</feature>
<dbReference type="PROSITE" id="PS50056">
    <property type="entry name" value="TYR_PHOSPHATASE_2"/>
    <property type="match status" value="1"/>
</dbReference>
<sequence>MREPRGTPGAELPVATAPPSVAKNAILGAGTAVPNFRDLADGTAGALAPGRLYRSAAPSLAHGADAARILGELRVRTFIDLRSVTEAGADDASAPLPSRLSAARARVLRLPLVDDRKVAPVLFRLMPAHAQVRLLCCLPCLGRAGATRLVASHGLSRLGLLGLYAFVIDSSAERLLAALDAVLDAVEADDGNATLIHCSAGKDRTGVLAALILSACGVPRNAIVEQYTRTEHWHDELRGGLGALAKGLGGGAQGYILAGGILRAPAATMEALLDHIDDGYGSARAYLARIGFGADKQARLRAALAPRPAPGGASARRRPDGSAVAGSAGTSDG</sequence>
<dbReference type="EMBL" id="JAGTXO010000015">
    <property type="protein sequence ID" value="KAG8463559.1"/>
    <property type="molecule type" value="Genomic_DNA"/>
</dbReference>
<dbReference type="Gene3D" id="3.90.190.10">
    <property type="entry name" value="Protein tyrosine phosphatase superfamily"/>
    <property type="match status" value="1"/>
</dbReference>
<name>A0A8J5XFD8_DIALT</name>
<evidence type="ECO:0000259" key="2">
    <source>
        <dbReference type="PROSITE" id="PS50056"/>
    </source>
</evidence>
<evidence type="ECO:0000313" key="4">
    <source>
        <dbReference type="Proteomes" id="UP000751190"/>
    </source>
</evidence>
<dbReference type="OMA" id="TRTEHWH"/>
<dbReference type="InterPro" id="IPR016130">
    <property type="entry name" value="Tyr_Pase_AS"/>
</dbReference>
<feature type="compositionally biased region" description="Low complexity" evidence="1">
    <location>
        <begin position="304"/>
        <end position="314"/>
    </location>
</feature>
<dbReference type="Proteomes" id="UP000751190">
    <property type="component" value="Unassembled WGS sequence"/>
</dbReference>
<dbReference type="OrthoDB" id="9988524at2759"/>
<dbReference type="PANTHER" id="PTHR31126">
    <property type="entry name" value="TYROSINE-PROTEIN PHOSPHATASE"/>
    <property type="match status" value="1"/>
</dbReference>
<dbReference type="InterPro" id="IPR000387">
    <property type="entry name" value="Tyr_Pase_dom"/>
</dbReference>
<comment type="caution">
    <text evidence="3">The sequence shown here is derived from an EMBL/GenBank/DDBJ whole genome shotgun (WGS) entry which is preliminary data.</text>
</comment>
<dbReference type="Pfam" id="PF13350">
    <property type="entry name" value="Y_phosphatase3"/>
    <property type="match status" value="1"/>
</dbReference>
<dbReference type="InterPro" id="IPR026893">
    <property type="entry name" value="Tyr/Ser_Pase_IphP-type"/>
</dbReference>
<proteinExistence type="predicted"/>
<keyword evidence="4" id="KW-1185">Reference proteome</keyword>
<dbReference type="AlphaFoldDB" id="A0A8J5XFD8"/>
<feature type="region of interest" description="Disordered" evidence="1">
    <location>
        <begin position="304"/>
        <end position="333"/>
    </location>
</feature>